<dbReference type="InterPro" id="IPR007791">
    <property type="entry name" value="DjlA_N"/>
</dbReference>
<dbReference type="Proteomes" id="UP000252085">
    <property type="component" value="Unassembled WGS sequence"/>
</dbReference>
<feature type="transmembrane region" description="Helical" evidence="1">
    <location>
        <begin position="12"/>
        <end position="35"/>
    </location>
</feature>
<protein>
    <recommendedName>
        <fullName evidence="2">Co-chaperone DjlA N-terminal domain-containing protein</fullName>
    </recommendedName>
</protein>
<organism evidence="3 4">
    <name type="scientific">Nostoc punctiforme NIES-2108</name>
    <dbReference type="NCBI Taxonomy" id="1356359"/>
    <lineage>
        <taxon>Bacteria</taxon>
        <taxon>Bacillati</taxon>
        <taxon>Cyanobacteriota</taxon>
        <taxon>Cyanophyceae</taxon>
        <taxon>Nostocales</taxon>
        <taxon>Nostocaceae</taxon>
        <taxon>Nostoc</taxon>
    </lineage>
</organism>
<dbReference type="Gene3D" id="1.10.3680.10">
    <property type="entry name" value="TerB-like"/>
    <property type="match status" value="1"/>
</dbReference>
<dbReference type="EMBL" id="LXQE01000125">
    <property type="protein sequence ID" value="RCJ38193.1"/>
    <property type="molecule type" value="Genomic_DNA"/>
</dbReference>
<feature type="transmembrane region" description="Helical" evidence="1">
    <location>
        <begin position="90"/>
        <end position="118"/>
    </location>
</feature>
<sequence length="484" mass="53339">MPIILPFIIQAVLPVLTTIFALLIPVLAAVINFTLTRIPKIPLYIGLIKILYSDIDSSAKERKIINAALLAIGSILTFMAYSLIPWTGVPLIGAITSPIAAAIAIVVALTVLDTIFAMNKGYYLKRLKKVNFVGLDEIEADIQNLKNIFGNSWHKVVTTINDSTQKIYEDGSKRGINFTDKSFQNYLDHELDGLNVYVSRSSIQEYQNLNADLLKQNNSDAWLKDTLSLGTGASLGTLAGVGTSAVASSLFVPASILTTVQGFFGISTGIVVGASTYTLLTLAAPVGLGVLATVGIYSGLTNWSSKEEAAKKSKFLSEIIIAALPMAWIDGELADQEKDTVDRLITTSGIRKEEQSLVWKAIKERKTFDQIIETSILFENEHREKTCSQSDKERLKHRLILCAAWEIAIADGKIQGSELQLHNRMADKLGISRDEVKEIRRVLNLKHEGELWEVAEVLEPKGSKTKLLRDVRKQYRLRPAADNL</sequence>
<feature type="domain" description="Co-chaperone DjlA N-terminal" evidence="2">
    <location>
        <begin position="324"/>
        <end position="440"/>
    </location>
</feature>
<feature type="transmembrane region" description="Helical" evidence="1">
    <location>
        <begin position="250"/>
        <end position="271"/>
    </location>
</feature>
<evidence type="ECO:0000313" key="4">
    <source>
        <dbReference type="Proteomes" id="UP000252085"/>
    </source>
</evidence>
<dbReference type="Pfam" id="PF05099">
    <property type="entry name" value="TerB"/>
    <property type="match status" value="1"/>
</dbReference>
<gene>
    <name evidence="3" type="ORF">A6769_10650</name>
</gene>
<evidence type="ECO:0000313" key="3">
    <source>
        <dbReference type="EMBL" id="RCJ38193.1"/>
    </source>
</evidence>
<accession>A0A367RR80</accession>
<keyword evidence="1" id="KW-0812">Transmembrane</keyword>
<evidence type="ECO:0000256" key="1">
    <source>
        <dbReference type="SAM" id="Phobius"/>
    </source>
</evidence>
<dbReference type="InterPro" id="IPR029024">
    <property type="entry name" value="TerB-like"/>
</dbReference>
<dbReference type="CDD" id="cd07177">
    <property type="entry name" value="terB_like"/>
    <property type="match status" value="1"/>
</dbReference>
<keyword evidence="1" id="KW-0472">Membrane</keyword>
<dbReference type="AlphaFoldDB" id="A0A367RR80"/>
<keyword evidence="1" id="KW-1133">Transmembrane helix</keyword>
<feature type="transmembrane region" description="Helical" evidence="1">
    <location>
        <begin position="277"/>
        <end position="297"/>
    </location>
</feature>
<evidence type="ECO:0000259" key="2">
    <source>
        <dbReference type="Pfam" id="PF05099"/>
    </source>
</evidence>
<feature type="transmembrane region" description="Helical" evidence="1">
    <location>
        <begin position="64"/>
        <end position="84"/>
    </location>
</feature>
<dbReference type="SUPFAM" id="SSF158682">
    <property type="entry name" value="TerB-like"/>
    <property type="match status" value="1"/>
</dbReference>
<comment type="caution">
    <text evidence="3">The sequence shown here is derived from an EMBL/GenBank/DDBJ whole genome shotgun (WGS) entry which is preliminary data.</text>
</comment>
<proteinExistence type="predicted"/>
<reference evidence="4" key="1">
    <citation type="submission" date="2016-04" db="EMBL/GenBank/DDBJ databases">
        <authorList>
            <person name="Tabuchi Yagui T.R."/>
        </authorList>
    </citation>
    <scope>NUCLEOTIDE SEQUENCE [LARGE SCALE GENOMIC DNA]</scope>
</reference>
<name>A0A367RR80_NOSPU</name>